<gene>
    <name evidence="1" type="ORF">AMORRO_LOCUS16742</name>
</gene>
<feature type="non-terminal residue" evidence="1">
    <location>
        <position position="1"/>
    </location>
</feature>
<proteinExistence type="predicted"/>
<dbReference type="AlphaFoldDB" id="A0A9N9JBZ7"/>
<reference evidence="1" key="1">
    <citation type="submission" date="2021-06" db="EMBL/GenBank/DDBJ databases">
        <authorList>
            <person name="Kallberg Y."/>
            <person name="Tangrot J."/>
            <person name="Rosling A."/>
        </authorList>
    </citation>
    <scope>NUCLEOTIDE SEQUENCE</scope>
    <source>
        <strain evidence="1">CL551</strain>
    </source>
</reference>
<organism evidence="1 2">
    <name type="scientific">Acaulospora morrowiae</name>
    <dbReference type="NCBI Taxonomy" id="94023"/>
    <lineage>
        <taxon>Eukaryota</taxon>
        <taxon>Fungi</taxon>
        <taxon>Fungi incertae sedis</taxon>
        <taxon>Mucoromycota</taxon>
        <taxon>Glomeromycotina</taxon>
        <taxon>Glomeromycetes</taxon>
        <taxon>Diversisporales</taxon>
        <taxon>Acaulosporaceae</taxon>
        <taxon>Acaulospora</taxon>
    </lineage>
</organism>
<dbReference type="EMBL" id="CAJVPV010047926">
    <property type="protein sequence ID" value="CAG8773461.1"/>
    <property type="molecule type" value="Genomic_DNA"/>
</dbReference>
<evidence type="ECO:0000313" key="2">
    <source>
        <dbReference type="Proteomes" id="UP000789342"/>
    </source>
</evidence>
<keyword evidence="2" id="KW-1185">Reference proteome</keyword>
<accession>A0A9N9JBZ7</accession>
<name>A0A9N9JBZ7_9GLOM</name>
<protein>
    <submittedName>
        <fullName evidence="1">1089_t:CDS:1</fullName>
    </submittedName>
</protein>
<evidence type="ECO:0000313" key="1">
    <source>
        <dbReference type="EMBL" id="CAG8773461.1"/>
    </source>
</evidence>
<dbReference type="Proteomes" id="UP000789342">
    <property type="component" value="Unassembled WGS sequence"/>
</dbReference>
<sequence length="57" mass="6756">IYQQCWIENPDRRPSAKQIHDQLNKDTIITRTVFKGEEEKCCSRHPHALGITKFYNP</sequence>
<comment type="caution">
    <text evidence="1">The sequence shown here is derived from an EMBL/GenBank/DDBJ whole genome shotgun (WGS) entry which is preliminary data.</text>
</comment>